<dbReference type="AlphaFoldDB" id="A0A8H3BXD8"/>
<dbReference type="SUPFAM" id="SSF103481">
    <property type="entry name" value="Multidrug resistance efflux transporter EmrE"/>
    <property type="match status" value="1"/>
</dbReference>
<evidence type="ECO:0000256" key="4">
    <source>
        <dbReference type="ARBA" id="ARBA00023136"/>
    </source>
</evidence>
<name>A0A8H3BXD8_9AGAM</name>
<keyword evidence="2 6" id="KW-0812">Transmembrane</keyword>
<proteinExistence type="predicted"/>
<dbReference type="GO" id="GO:0000139">
    <property type="term" value="C:Golgi membrane"/>
    <property type="evidence" value="ECO:0007669"/>
    <property type="project" value="InterPro"/>
</dbReference>
<reference evidence="7" key="1">
    <citation type="submission" date="2021-01" db="EMBL/GenBank/DDBJ databases">
        <authorList>
            <person name="Kaushik A."/>
        </authorList>
    </citation>
    <scope>NUCLEOTIDE SEQUENCE</scope>
    <source>
        <strain evidence="7">Type strain: AG8-Rh-89/</strain>
    </source>
</reference>
<feature type="transmembrane region" description="Helical" evidence="6">
    <location>
        <begin position="234"/>
        <end position="253"/>
    </location>
</feature>
<feature type="region of interest" description="Disordered" evidence="5">
    <location>
        <begin position="452"/>
        <end position="475"/>
    </location>
</feature>
<sequence>MNGFSKPAGASGLLPPAPITPKDVDTTPRFLGMPLKYVSLVTLAVQNAALTIIMHYSRVSTPANRTYSAASAVLLNELLKGSISLLIALFRIDDQTPKTSRAEVISLSGAGDLDDDSPTTPMIKAKAQGRGFLSHRSTGSGSIRGVLSSQLRRSTSLLTRLWCKFRRLGREVFSPDCWKLSIPAILYVIQNNLQFVAASNLDVATFQVTYQMKILTTAAFSVMLLRKRLSKPKWAALFFLALGVGIVQIQSTAPNHDAPASTSDNIDPVVKAAAETVSARAHEVIGQARHVMNPLKGFAAVSAACVTSGLAGVYFEMVLKGSQADLWVRNVQLSLFSLLPALVPIIFNNNGPTSDGRSFPFSLFANFSGWAWATVLTQVFGGLITAIVIKYSDNIMKGFATSLSIVISFLASVALFDFRITLAFVIGSSTVLAATWMYNQADMKSPNPAKIAVASGNRDTTNHNGASSAFPPGSPVADDAPILGQTLKKKSSSAFPSPRNIAQVLGFSSTDNLASGTHPVGLTPDDTMGANPYSYSPSLRAGSIGGAHTPLNNSSRSGIATPANWSRPPSRASSVRPALNLSVPGSGALTPDSGSGR</sequence>
<dbReference type="Proteomes" id="UP000663850">
    <property type="component" value="Unassembled WGS sequence"/>
</dbReference>
<feature type="compositionally biased region" description="Low complexity" evidence="5">
    <location>
        <begin position="566"/>
        <end position="578"/>
    </location>
</feature>
<comment type="subcellular location">
    <subcellularLocation>
        <location evidence="1">Membrane</location>
        <topology evidence="1">Multi-pass membrane protein</topology>
    </subcellularLocation>
</comment>
<feature type="transmembrane region" description="Helical" evidence="6">
    <location>
        <begin position="367"/>
        <end position="388"/>
    </location>
</feature>
<dbReference type="EMBL" id="CAJMWZ010003079">
    <property type="protein sequence ID" value="CAE6468915.1"/>
    <property type="molecule type" value="Genomic_DNA"/>
</dbReference>
<dbReference type="PANTHER" id="PTHR10231">
    <property type="entry name" value="NUCLEOTIDE-SUGAR TRANSMEMBRANE TRANSPORTER"/>
    <property type="match status" value="1"/>
</dbReference>
<evidence type="ECO:0000256" key="5">
    <source>
        <dbReference type="SAM" id="MobiDB-lite"/>
    </source>
</evidence>
<comment type="caution">
    <text evidence="7">The sequence shown here is derived from an EMBL/GenBank/DDBJ whole genome shotgun (WGS) entry which is preliminary data.</text>
</comment>
<feature type="region of interest" description="Disordered" evidence="5">
    <location>
        <begin position="1"/>
        <end position="20"/>
    </location>
</feature>
<feature type="compositionally biased region" description="Polar residues" evidence="5">
    <location>
        <begin position="457"/>
        <end position="467"/>
    </location>
</feature>
<dbReference type="InterPro" id="IPR037185">
    <property type="entry name" value="EmrE-like"/>
</dbReference>
<evidence type="ECO:0000313" key="7">
    <source>
        <dbReference type="EMBL" id="CAE6468915.1"/>
    </source>
</evidence>
<keyword evidence="4 6" id="KW-0472">Membrane</keyword>
<evidence type="ECO:0000313" key="8">
    <source>
        <dbReference type="Proteomes" id="UP000663850"/>
    </source>
</evidence>
<evidence type="ECO:0000256" key="6">
    <source>
        <dbReference type="SAM" id="Phobius"/>
    </source>
</evidence>
<evidence type="ECO:0000256" key="1">
    <source>
        <dbReference type="ARBA" id="ARBA00004141"/>
    </source>
</evidence>
<organism evidence="7 8">
    <name type="scientific">Rhizoctonia solani</name>
    <dbReference type="NCBI Taxonomy" id="456999"/>
    <lineage>
        <taxon>Eukaryota</taxon>
        <taxon>Fungi</taxon>
        <taxon>Dikarya</taxon>
        <taxon>Basidiomycota</taxon>
        <taxon>Agaricomycotina</taxon>
        <taxon>Agaricomycetes</taxon>
        <taxon>Cantharellales</taxon>
        <taxon>Ceratobasidiaceae</taxon>
        <taxon>Rhizoctonia</taxon>
    </lineage>
</organism>
<feature type="transmembrane region" description="Helical" evidence="6">
    <location>
        <begin position="420"/>
        <end position="438"/>
    </location>
</feature>
<dbReference type="NCBIfam" id="TIGR00803">
    <property type="entry name" value="nst"/>
    <property type="match status" value="2"/>
</dbReference>
<dbReference type="Pfam" id="PF04142">
    <property type="entry name" value="Nuc_sug_transp"/>
    <property type="match status" value="2"/>
</dbReference>
<dbReference type="GO" id="GO:0015165">
    <property type="term" value="F:pyrimidine nucleotide-sugar transmembrane transporter activity"/>
    <property type="evidence" value="ECO:0007669"/>
    <property type="project" value="InterPro"/>
</dbReference>
<accession>A0A8H3BXD8</accession>
<feature type="region of interest" description="Disordered" evidence="5">
    <location>
        <begin position="544"/>
        <end position="597"/>
    </location>
</feature>
<gene>
    <name evidence="7" type="ORF">RDB_LOCUS59169</name>
</gene>
<feature type="transmembrane region" description="Helical" evidence="6">
    <location>
        <begin position="297"/>
        <end position="315"/>
    </location>
</feature>
<evidence type="ECO:0000256" key="3">
    <source>
        <dbReference type="ARBA" id="ARBA00022989"/>
    </source>
</evidence>
<feature type="transmembrane region" description="Helical" evidence="6">
    <location>
        <begin position="395"/>
        <end position="414"/>
    </location>
</feature>
<dbReference type="InterPro" id="IPR007271">
    <property type="entry name" value="Nuc_sug_transpt"/>
</dbReference>
<evidence type="ECO:0008006" key="9">
    <source>
        <dbReference type="Google" id="ProtNLM"/>
    </source>
</evidence>
<feature type="transmembrane region" description="Helical" evidence="6">
    <location>
        <begin position="37"/>
        <end position="57"/>
    </location>
</feature>
<evidence type="ECO:0000256" key="2">
    <source>
        <dbReference type="ARBA" id="ARBA00022692"/>
    </source>
</evidence>
<feature type="transmembrane region" description="Helical" evidence="6">
    <location>
        <begin position="327"/>
        <end position="347"/>
    </location>
</feature>
<keyword evidence="3 6" id="KW-1133">Transmembrane helix</keyword>
<protein>
    <recommendedName>
        <fullName evidence="9">UDP-galactose transporter</fullName>
    </recommendedName>
</protein>